<dbReference type="SUPFAM" id="SSF52172">
    <property type="entry name" value="CheY-like"/>
    <property type="match status" value="1"/>
</dbReference>
<dbReference type="PANTHER" id="PTHR37299:SF1">
    <property type="entry name" value="STAGE 0 SPORULATION PROTEIN A HOMOLOG"/>
    <property type="match status" value="1"/>
</dbReference>
<comment type="caution">
    <text evidence="4">The sequence shown here is derived from an EMBL/GenBank/DDBJ whole genome shotgun (WGS) entry which is preliminary data.</text>
</comment>
<dbReference type="GO" id="GO:0003677">
    <property type="term" value="F:DNA binding"/>
    <property type="evidence" value="ECO:0007669"/>
    <property type="project" value="InterPro"/>
</dbReference>
<dbReference type="SMART" id="SM00448">
    <property type="entry name" value="REC"/>
    <property type="match status" value="1"/>
</dbReference>
<evidence type="ECO:0000259" key="3">
    <source>
        <dbReference type="PROSITE" id="PS50930"/>
    </source>
</evidence>
<dbReference type="Pfam" id="PF04397">
    <property type="entry name" value="LytTR"/>
    <property type="match status" value="1"/>
</dbReference>
<dbReference type="Gene3D" id="2.40.50.1020">
    <property type="entry name" value="LytTr DNA-binding domain"/>
    <property type="match status" value="1"/>
</dbReference>
<feature type="modified residue" description="4-aspartylphosphate" evidence="1">
    <location>
        <position position="55"/>
    </location>
</feature>
<dbReference type="PROSITE" id="PS50110">
    <property type="entry name" value="RESPONSE_REGULATORY"/>
    <property type="match status" value="1"/>
</dbReference>
<dbReference type="OrthoDB" id="646623at2"/>
<evidence type="ECO:0000256" key="1">
    <source>
        <dbReference type="PROSITE-ProRule" id="PRU00169"/>
    </source>
</evidence>
<dbReference type="AlphaFoldDB" id="A0A4Q5M2T9"/>
<sequence>MNAIIIEDEKLVARELVASIEEIEAGINLLEILGSVKTAMRWFAENPEPDLVFADIQLSDGVSFDIFEKFKLTCPIIFTTAYNEYAIRAFKVNGIDYLLKPVELDELQRAIDKAKSIIKSKSKVALDFTKLVEALSSSNSSRITYKEHFLGNLRNSLVPVRTQEIACFNRETINFFVTKTGEKYILEMDTLDEVEVLLDPDIFYRANRQMIINIDAIQSVKSMTNGKLILKLKSPNHSFEIDISRDKAPVFRRWLEK</sequence>
<dbReference type="PANTHER" id="PTHR37299">
    <property type="entry name" value="TRANSCRIPTIONAL REGULATOR-RELATED"/>
    <property type="match status" value="1"/>
</dbReference>
<keyword evidence="1" id="KW-0597">Phosphoprotein</keyword>
<dbReference type="InterPro" id="IPR001789">
    <property type="entry name" value="Sig_transdc_resp-reg_receiver"/>
</dbReference>
<reference evidence="4 5" key="1">
    <citation type="submission" date="2019-02" db="EMBL/GenBank/DDBJ databases">
        <title>Bacterial novel species Emticicia sp. 17J42-9 isolated from soil.</title>
        <authorList>
            <person name="Jung H.-Y."/>
        </authorList>
    </citation>
    <scope>NUCLEOTIDE SEQUENCE [LARGE SCALE GENOMIC DNA]</scope>
    <source>
        <strain evidence="4 5">17J42-9</strain>
    </source>
</reference>
<dbReference type="EMBL" id="SEWF01000007">
    <property type="protein sequence ID" value="RYU96435.1"/>
    <property type="molecule type" value="Genomic_DNA"/>
</dbReference>
<dbReference type="Proteomes" id="UP000293162">
    <property type="component" value="Unassembled WGS sequence"/>
</dbReference>
<protein>
    <submittedName>
        <fullName evidence="4">Response regulator transcription factor</fullName>
    </submittedName>
</protein>
<dbReference type="FunFam" id="3.40.50.2300:FF:000361">
    <property type="entry name" value="Two-component system response regulator"/>
    <property type="match status" value="1"/>
</dbReference>
<gene>
    <name evidence="4" type="ORF">EWM59_06355</name>
</gene>
<dbReference type="RefSeq" id="WP_130020111.1">
    <property type="nucleotide sequence ID" value="NZ_SEWF01000007.1"/>
</dbReference>
<dbReference type="Pfam" id="PF00072">
    <property type="entry name" value="Response_reg"/>
    <property type="match status" value="1"/>
</dbReference>
<dbReference type="InterPro" id="IPR011006">
    <property type="entry name" value="CheY-like_superfamily"/>
</dbReference>
<dbReference type="Gene3D" id="3.40.50.2300">
    <property type="match status" value="1"/>
</dbReference>
<feature type="domain" description="Response regulatory" evidence="2">
    <location>
        <begin position="2"/>
        <end position="115"/>
    </location>
</feature>
<dbReference type="PROSITE" id="PS50930">
    <property type="entry name" value="HTH_LYTTR"/>
    <property type="match status" value="1"/>
</dbReference>
<accession>A0A4Q5M2T9</accession>
<proteinExistence type="predicted"/>
<keyword evidence="5" id="KW-1185">Reference proteome</keyword>
<dbReference type="InterPro" id="IPR046947">
    <property type="entry name" value="LytR-like"/>
</dbReference>
<feature type="domain" description="HTH LytTR-type" evidence="3">
    <location>
        <begin position="180"/>
        <end position="257"/>
    </location>
</feature>
<dbReference type="SMART" id="SM00850">
    <property type="entry name" value="LytTR"/>
    <property type="match status" value="1"/>
</dbReference>
<dbReference type="InterPro" id="IPR007492">
    <property type="entry name" value="LytTR_DNA-bd_dom"/>
</dbReference>
<organism evidence="4 5">
    <name type="scientific">Emticicia agri</name>
    <dbReference type="NCBI Taxonomy" id="2492393"/>
    <lineage>
        <taxon>Bacteria</taxon>
        <taxon>Pseudomonadati</taxon>
        <taxon>Bacteroidota</taxon>
        <taxon>Cytophagia</taxon>
        <taxon>Cytophagales</taxon>
        <taxon>Leadbetterellaceae</taxon>
        <taxon>Emticicia</taxon>
    </lineage>
</organism>
<evidence type="ECO:0000313" key="4">
    <source>
        <dbReference type="EMBL" id="RYU96435.1"/>
    </source>
</evidence>
<evidence type="ECO:0000259" key="2">
    <source>
        <dbReference type="PROSITE" id="PS50110"/>
    </source>
</evidence>
<name>A0A4Q5M2T9_9BACT</name>
<evidence type="ECO:0000313" key="5">
    <source>
        <dbReference type="Proteomes" id="UP000293162"/>
    </source>
</evidence>
<dbReference type="GO" id="GO:0000156">
    <property type="term" value="F:phosphorelay response regulator activity"/>
    <property type="evidence" value="ECO:0007669"/>
    <property type="project" value="InterPro"/>
</dbReference>